<dbReference type="EMBL" id="CAADJG010000002">
    <property type="protein sequence ID" value="VFS78354.1"/>
    <property type="molecule type" value="Genomic_DNA"/>
</dbReference>
<feature type="domain" description="Glycosyltransferase 2-like" evidence="1">
    <location>
        <begin position="13"/>
        <end position="175"/>
    </location>
</feature>
<keyword evidence="2" id="KW-0808">Transferase</keyword>
<sequence length="319" mass="37663">MEQLKENVKEPFTIVIPNYKRINELIRAIDSIREQENYDSLVHQIIIVDDKSENIEDIENALKIFSDDKIFLVKNSFKSNAAATRNQGARLAQTEWVCLLDSDDAFTNNKLQLLVDKIGSKADVYYNKAIVYFDEKIEDVVPHRPKKPDEKISEYLFVSDEYMQTSTLTIKRSFFEDSGFNEKYIRHQDYDLCLTFDDKKMMVEYADFIGTKIFWNSKERPNEKGESFQYSLNWLEENRYRITEKAYQKFYFKFIVLKSARSGLKKLSIKNFLKLNIKTLHIKQIIIYSIVIIIPSNLQRTLYMMYKKAKINAAKFKSG</sequence>
<organism evidence="2 3">
    <name type="scientific">Raoultella terrigena</name>
    <name type="common">Klebsiella terrigena</name>
    <dbReference type="NCBI Taxonomy" id="577"/>
    <lineage>
        <taxon>Bacteria</taxon>
        <taxon>Pseudomonadati</taxon>
        <taxon>Pseudomonadota</taxon>
        <taxon>Gammaproteobacteria</taxon>
        <taxon>Enterobacterales</taxon>
        <taxon>Enterobacteriaceae</taxon>
        <taxon>Klebsiella/Raoultella group</taxon>
        <taxon>Raoultella</taxon>
    </lineage>
</organism>
<evidence type="ECO:0000313" key="2">
    <source>
        <dbReference type="EMBL" id="VFS78354.1"/>
    </source>
</evidence>
<dbReference type="Pfam" id="PF00535">
    <property type="entry name" value="Glycos_transf_2"/>
    <property type="match status" value="1"/>
</dbReference>
<dbReference type="Proteomes" id="UP000332594">
    <property type="component" value="Unassembled WGS sequence"/>
</dbReference>
<dbReference type="InterPro" id="IPR029044">
    <property type="entry name" value="Nucleotide-diphossugar_trans"/>
</dbReference>
<dbReference type="InterPro" id="IPR050834">
    <property type="entry name" value="Glycosyltransf_2"/>
</dbReference>
<dbReference type="PANTHER" id="PTHR43685">
    <property type="entry name" value="GLYCOSYLTRANSFERASE"/>
    <property type="match status" value="1"/>
</dbReference>
<dbReference type="PANTHER" id="PTHR43685:SF2">
    <property type="entry name" value="GLYCOSYLTRANSFERASE 2-LIKE DOMAIN-CONTAINING PROTEIN"/>
    <property type="match status" value="1"/>
</dbReference>
<reference evidence="2 3" key="1">
    <citation type="submission" date="2019-03" db="EMBL/GenBank/DDBJ databases">
        <authorList>
            <consortium name="Pathogen Informatics"/>
        </authorList>
    </citation>
    <scope>NUCLEOTIDE SEQUENCE [LARGE SCALE GENOMIC DNA]</scope>
    <source>
        <strain evidence="2 3">NCTC13038</strain>
    </source>
</reference>
<dbReference type="Gene3D" id="3.90.550.10">
    <property type="entry name" value="Spore Coat Polysaccharide Biosynthesis Protein SpsA, Chain A"/>
    <property type="match status" value="1"/>
</dbReference>
<dbReference type="RefSeq" id="WP_134527006.1">
    <property type="nucleotide sequence ID" value="NZ_BJNO01000003.1"/>
</dbReference>
<evidence type="ECO:0000313" key="3">
    <source>
        <dbReference type="Proteomes" id="UP000332594"/>
    </source>
</evidence>
<evidence type="ECO:0000259" key="1">
    <source>
        <dbReference type="Pfam" id="PF00535"/>
    </source>
</evidence>
<dbReference type="SUPFAM" id="SSF53448">
    <property type="entry name" value="Nucleotide-diphospho-sugar transferases"/>
    <property type="match status" value="1"/>
</dbReference>
<dbReference type="AlphaFoldDB" id="A0A485BZ51"/>
<name>A0A485BZ51_RAOTE</name>
<proteinExistence type="predicted"/>
<accession>A0A485BZ51</accession>
<protein>
    <submittedName>
        <fullName evidence="2">Putative glycosyl transferase</fullName>
    </submittedName>
</protein>
<dbReference type="InterPro" id="IPR001173">
    <property type="entry name" value="Glyco_trans_2-like"/>
</dbReference>
<gene>
    <name evidence="2" type="ORF">NCTC13038_03874</name>
</gene>
<dbReference type="GO" id="GO:0016740">
    <property type="term" value="F:transferase activity"/>
    <property type="evidence" value="ECO:0007669"/>
    <property type="project" value="UniProtKB-KW"/>
</dbReference>